<feature type="domain" description="Mce/MlaD" evidence="8">
    <location>
        <begin position="779"/>
        <end position="839"/>
    </location>
</feature>
<gene>
    <name evidence="9" type="ORF">K756_07370</name>
</gene>
<feature type="domain" description="Mce/MlaD" evidence="8">
    <location>
        <begin position="554"/>
        <end position="611"/>
    </location>
</feature>
<evidence type="ECO:0000256" key="3">
    <source>
        <dbReference type="ARBA" id="ARBA00022519"/>
    </source>
</evidence>
<keyword evidence="3" id="KW-0997">Cell inner membrane</keyword>
<feature type="domain" description="Mce/MlaD" evidence="8">
    <location>
        <begin position="186"/>
        <end position="243"/>
    </location>
</feature>
<evidence type="ECO:0000256" key="5">
    <source>
        <dbReference type="ARBA" id="ARBA00022989"/>
    </source>
</evidence>
<organism evidence="9 10">
    <name type="scientific">Glaesserella parasuis ZJ0906</name>
    <dbReference type="NCBI Taxonomy" id="1322346"/>
    <lineage>
        <taxon>Bacteria</taxon>
        <taxon>Pseudomonadati</taxon>
        <taxon>Pseudomonadota</taxon>
        <taxon>Gammaproteobacteria</taxon>
        <taxon>Pasteurellales</taxon>
        <taxon>Pasteurellaceae</taxon>
        <taxon>Glaesserella</taxon>
    </lineage>
</organism>
<dbReference type="KEGG" id="hpaz:K756_07370"/>
<dbReference type="InterPro" id="IPR051800">
    <property type="entry name" value="PqiA-PqiB_transport"/>
</dbReference>
<evidence type="ECO:0000256" key="4">
    <source>
        <dbReference type="ARBA" id="ARBA00022692"/>
    </source>
</evidence>
<evidence type="ECO:0000256" key="1">
    <source>
        <dbReference type="ARBA" id="ARBA00004533"/>
    </source>
</evidence>
<accession>A0A806JAF2</accession>
<keyword evidence="5 7" id="KW-1133">Transmembrane helix</keyword>
<evidence type="ECO:0000313" key="10">
    <source>
        <dbReference type="Proteomes" id="UP000014672"/>
    </source>
</evidence>
<keyword evidence="4 7" id="KW-0812">Transmembrane</keyword>
<feature type="transmembrane region" description="Helical" evidence="7">
    <location>
        <begin position="43"/>
        <end position="62"/>
    </location>
</feature>
<evidence type="ECO:0000313" key="9">
    <source>
        <dbReference type="EMBL" id="AGO16626.1"/>
    </source>
</evidence>
<evidence type="ECO:0000256" key="7">
    <source>
        <dbReference type="SAM" id="Phobius"/>
    </source>
</evidence>
<reference evidence="9 10" key="1">
    <citation type="journal article" date="2013" name="PLoS ONE">
        <title>Complete Genome Analysis of a Haemophilus parasuis Serovar 12 Strain from China.</title>
        <authorList>
            <person name="Li Y."/>
            <person name="Kwok A.H."/>
            <person name="Jiang J."/>
            <person name="Zou Y."/>
            <person name="Zheng F."/>
            <person name="Chen P."/>
            <person name="Hou C."/>
            <person name="Leung F.C."/>
            <person name="Jiang P."/>
        </authorList>
    </citation>
    <scope>NUCLEOTIDE SEQUENCE [LARGE SCALE GENOMIC DNA]</scope>
    <source>
        <strain evidence="9 10">ZJ0906</strain>
    </source>
</reference>
<dbReference type="Proteomes" id="UP000014672">
    <property type="component" value="Chromosome"/>
</dbReference>
<dbReference type="Pfam" id="PF02470">
    <property type="entry name" value="MlaD"/>
    <property type="match status" value="5"/>
</dbReference>
<feature type="domain" description="Mce/MlaD" evidence="8">
    <location>
        <begin position="666"/>
        <end position="754"/>
    </location>
</feature>
<feature type="domain" description="Mce/MlaD" evidence="8">
    <location>
        <begin position="66"/>
        <end position="156"/>
    </location>
</feature>
<sequence length="908" mass="100181">MRFRKPFAKSRRLLVFKSDKMMSENMPNSIPAKIRQPRKISPFWLLPIVAFVIGCLLFFQILQEQGQKITIRFSKGDGITAGKTAIRYQGLQIGQVKKVYFINELKEVEVEAEVNPEAKSVLKEGTKFWLVKPSASLAGVSGLDALVSGNYITLLPNDDEDASSEDEFVAEDEPPAVTVADGDLLVKLVASDLGSMTVGASVYYRKVPVGSIADYRFTPDQKNVEIDVVIDKKYANLVKKESRFWNISGIQFNANLTGVNLNVDSLASMVQGAVAFDSPEMATNAKQGERFQLFDNLKLAQRGTEVNITLPMMPNLKVNETPVYFQNLQVGVLSHLELNETEQDYFETKPTKATIQGKLLIDPAHTDLLRSGSQILLKEPKFALNKEQLSKVGELLRGTYFEIEKGDGEPKLTFNVQKEADYLLTRPNVLVITLSSPQSYGVSEGQGIYYNDIQIGEIVKRQLSLNGVEFQGIIYPPYRTLVAGNSKFVAISHLDIAVGLDGLRVQSASPSEWLAGGIRILSDKAQGEAKKQYPLYKDLESAEAGIVSGEKKATLSLSATELSGIDKGSQVLYRNFPIGEVLNIRPQKTKFEVDLFIEPKYRHLLTETSRFWVEPAVDVNVSTNGVNLKMGSLMRTLKGAISFDNQGTKGNKTLYSSYTKATSGNTYITLIAQDASKLSKGMPIKYMGLTIGNVETLQLDNAKKQVKATAYIEGQYYAIVAKAGSKFNAVSPEIDTTGFKNLDAVIQNYISVEAGNGKRKTQFKLGATDTADTQYGNGFPIIVETTDANGITPQAPVMYRGMQVGMVQQLSLSELGDRVLIHLRIANQYKHLVRKNSEFWASSGYTMDISLNGVSMNSGTMSQLFNGGISFSTPSSKVVQPQAEANRRFLLQRKLPEEALEWDQGLAE</sequence>
<dbReference type="EMBL" id="CP005384">
    <property type="protein sequence ID" value="AGO16626.1"/>
    <property type="molecule type" value="Genomic_DNA"/>
</dbReference>
<dbReference type="PANTHER" id="PTHR30462">
    <property type="entry name" value="INTERMEMBRANE TRANSPORT PROTEIN PQIB-RELATED"/>
    <property type="match status" value="1"/>
</dbReference>
<dbReference type="InterPro" id="IPR003399">
    <property type="entry name" value="Mce/MlaD"/>
</dbReference>
<name>A0A806JAF2_GLAPU</name>
<protein>
    <submittedName>
        <fullName evidence="9">Paraquat-inducible protein B</fullName>
    </submittedName>
</protein>
<dbReference type="GO" id="GO:0005886">
    <property type="term" value="C:plasma membrane"/>
    <property type="evidence" value="ECO:0007669"/>
    <property type="project" value="UniProtKB-SubCell"/>
</dbReference>
<proteinExistence type="predicted"/>
<evidence type="ECO:0000256" key="6">
    <source>
        <dbReference type="ARBA" id="ARBA00023136"/>
    </source>
</evidence>
<keyword evidence="6 7" id="KW-0472">Membrane</keyword>
<dbReference type="PANTHER" id="PTHR30462:SF0">
    <property type="entry name" value="INTERMEMBRANE TRANSPORT PROTEIN YEBT"/>
    <property type="match status" value="1"/>
</dbReference>
<evidence type="ECO:0000256" key="2">
    <source>
        <dbReference type="ARBA" id="ARBA00022475"/>
    </source>
</evidence>
<keyword evidence="2" id="KW-1003">Cell membrane</keyword>
<evidence type="ECO:0000259" key="8">
    <source>
        <dbReference type="Pfam" id="PF02470"/>
    </source>
</evidence>
<comment type="subcellular location">
    <subcellularLocation>
        <location evidence="1">Cell inner membrane</location>
    </subcellularLocation>
</comment>
<dbReference type="AlphaFoldDB" id="A0A806JAF2"/>